<dbReference type="GO" id="GO:0016285">
    <property type="term" value="F:alanyl aminopeptidase activity"/>
    <property type="evidence" value="ECO:0007669"/>
    <property type="project" value="UniProtKB-EC"/>
</dbReference>
<evidence type="ECO:0000256" key="2">
    <source>
        <dbReference type="ARBA" id="ARBA00001947"/>
    </source>
</evidence>
<keyword evidence="10" id="KW-0862">Zinc</keyword>
<sequence>MHRMDASLRFSPPFVSLITLLFVLSYGTVACQAQPAGNGGPTPAHPEIDVQHYDFRVTLSDRSDEITGEATVRLRLTTDTLTAIRLDLDDPQTDNVKETGMTVTAVEEEGRSVSFRQVNDHVVIEPEGQLKEGEERTFTIRYSGTPADGLIIGSNRHGDRTFFGDNWPNRARHYVPVVDHPSDKATVAWTVDAPSRYDVVANGERLGQTDHGDRRVTRYRTEATLPTKVMVFGAAEFVVDSLGVQGDIPMQSWVYPEDRGPAMRDLQVAPRIVRFFEGNIAPYPFAKLANVQSTTRYGGMENASAIFYSESAMADGEPSTGLVAHEIAHQWFGNTVTEADWPHLWLSEGFATYLEKLYLEYAEGAQEMRESMASARNQALAFQRQNPDEPLVDTTYTDPAQLLTSNPYLKGAWVLHMLRFELGDKAFWSTLQTFYERKKSGNATTADFQSAAEDVSGKSLDIFFEQWTRRAGYPILDIEWHYSDQNEAVELTVEQVQRSPVFDVPLEIGLAIGDTEDLATLDITKRKETFTVDVPAPVSDVTVDPHTWLLGEWDVHSASK</sequence>
<keyword evidence="15" id="KW-1185">Reference proteome</keyword>
<feature type="domain" description="Aminopeptidase N-like N-terminal" evidence="13">
    <location>
        <begin position="51"/>
        <end position="227"/>
    </location>
</feature>
<organism evidence="14 15">
    <name type="scientific">Longibacter salinarum</name>
    <dbReference type="NCBI Taxonomy" id="1850348"/>
    <lineage>
        <taxon>Bacteria</taxon>
        <taxon>Pseudomonadati</taxon>
        <taxon>Rhodothermota</taxon>
        <taxon>Rhodothermia</taxon>
        <taxon>Rhodothermales</taxon>
        <taxon>Salisaetaceae</taxon>
        <taxon>Longibacter</taxon>
    </lineage>
</organism>
<dbReference type="InterPro" id="IPR001930">
    <property type="entry name" value="Peptidase_M1"/>
</dbReference>
<dbReference type="GO" id="GO:0043171">
    <property type="term" value="P:peptide catabolic process"/>
    <property type="evidence" value="ECO:0007669"/>
    <property type="project" value="TreeGrafter"/>
</dbReference>
<dbReference type="Pfam" id="PF17900">
    <property type="entry name" value="Peptidase_M1_N"/>
    <property type="match status" value="1"/>
</dbReference>
<dbReference type="Pfam" id="PF01433">
    <property type="entry name" value="Peptidase_M1"/>
    <property type="match status" value="1"/>
</dbReference>
<dbReference type="InterPro" id="IPR014782">
    <property type="entry name" value="Peptidase_M1_dom"/>
</dbReference>
<dbReference type="GO" id="GO:0005737">
    <property type="term" value="C:cytoplasm"/>
    <property type="evidence" value="ECO:0007669"/>
    <property type="project" value="TreeGrafter"/>
</dbReference>
<evidence type="ECO:0000256" key="7">
    <source>
        <dbReference type="ARBA" id="ARBA00022670"/>
    </source>
</evidence>
<dbReference type="OrthoDB" id="100605at2"/>
<dbReference type="SUPFAM" id="SSF63737">
    <property type="entry name" value="Leukotriene A4 hydrolase N-terminal domain"/>
    <property type="match status" value="1"/>
</dbReference>
<evidence type="ECO:0000256" key="1">
    <source>
        <dbReference type="ARBA" id="ARBA00000098"/>
    </source>
</evidence>
<keyword evidence="6" id="KW-0031">Aminopeptidase</keyword>
<evidence type="ECO:0000256" key="6">
    <source>
        <dbReference type="ARBA" id="ARBA00022438"/>
    </source>
</evidence>
<dbReference type="Proteomes" id="UP000220102">
    <property type="component" value="Unassembled WGS sequence"/>
</dbReference>
<reference evidence="14 15" key="1">
    <citation type="submission" date="2017-10" db="EMBL/GenBank/DDBJ databases">
        <title>Draft genome of Longibacter Salinarum.</title>
        <authorList>
            <person name="Goh K.M."/>
            <person name="Shamsir M.S."/>
            <person name="Lim S.W."/>
        </authorList>
    </citation>
    <scope>NUCLEOTIDE SEQUENCE [LARGE SCALE GENOMIC DNA]</scope>
    <source>
        <strain evidence="14 15">KCTC 52045</strain>
    </source>
</reference>
<dbReference type="Gene3D" id="2.60.40.1730">
    <property type="entry name" value="tricorn interacting facor f3 domain"/>
    <property type="match status" value="1"/>
</dbReference>
<dbReference type="InterPro" id="IPR042097">
    <property type="entry name" value="Aminopeptidase_N-like_N_sf"/>
</dbReference>
<gene>
    <name evidence="14" type="ORF">CRI94_08735</name>
</gene>
<dbReference type="PANTHER" id="PTHR11533">
    <property type="entry name" value="PROTEASE M1 ZINC METALLOPROTEASE"/>
    <property type="match status" value="1"/>
</dbReference>
<comment type="catalytic activity">
    <reaction evidence="1">
        <text>Release of an N-terminal amino acid, Xaa-|-Yaa- from a peptide, amide or arylamide. Xaa is preferably Ala, but may be most amino acids including Pro (slow action). When a terminal hydrophobic residue is followed by a prolyl residue, the two may be released as an intact Xaa-Pro dipeptide.</text>
        <dbReference type="EC" id="3.4.11.2"/>
    </reaction>
</comment>
<dbReference type="PANTHER" id="PTHR11533:SF174">
    <property type="entry name" value="PUROMYCIN-SENSITIVE AMINOPEPTIDASE-RELATED"/>
    <property type="match status" value="1"/>
</dbReference>
<dbReference type="GO" id="GO:0070006">
    <property type="term" value="F:metalloaminopeptidase activity"/>
    <property type="evidence" value="ECO:0007669"/>
    <property type="project" value="TreeGrafter"/>
</dbReference>
<evidence type="ECO:0000313" key="15">
    <source>
        <dbReference type="Proteomes" id="UP000220102"/>
    </source>
</evidence>
<dbReference type="Gene3D" id="1.10.390.10">
    <property type="entry name" value="Neutral Protease Domain 2"/>
    <property type="match status" value="1"/>
</dbReference>
<dbReference type="GO" id="GO:0016020">
    <property type="term" value="C:membrane"/>
    <property type="evidence" value="ECO:0007669"/>
    <property type="project" value="TreeGrafter"/>
</dbReference>
<evidence type="ECO:0000259" key="13">
    <source>
        <dbReference type="Pfam" id="PF17900"/>
    </source>
</evidence>
<comment type="cofactor">
    <cofactor evidence="2">
        <name>Zn(2+)</name>
        <dbReference type="ChEBI" id="CHEBI:29105"/>
    </cofactor>
</comment>
<name>A0A2A8CXG7_9BACT</name>
<evidence type="ECO:0000256" key="10">
    <source>
        <dbReference type="ARBA" id="ARBA00022833"/>
    </source>
</evidence>
<dbReference type="CDD" id="cd09603">
    <property type="entry name" value="M1_APN_like"/>
    <property type="match status" value="1"/>
</dbReference>
<evidence type="ECO:0000256" key="9">
    <source>
        <dbReference type="ARBA" id="ARBA00022801"/>
    </source>
</evidence>
<evidence type="ECO:0000259" key="12">
    <source>
        <dbReference type="Pfam" id="PF01433"/>
    </source>
</evidence>
<evidence type="ECO:0000256" key="8">
    <source>
        <dbReference type="ARBA" id="ARBA00022723"/>
    </source>
</evidence>
<dbReference type="GO" id="GO:0006508">
    <property type="term" value="P:proteolysis"/>
    <property type="evidence" value="ECO:0007669"/>
    <property type="project" value="UniProtKB-KW"/>
</dbReference>
<dbReference type="EC" id="3.4.11.2" evidence="4"/>
<evidence type="ECO:0000313" key="14">
    <source>
        <dbReference type="EMBL" id="PEN13402.1"/>
    </source>
</evidence>
<dbReference type="GO" id="GO:0008270">
    <property type="term" value="F:zinc ion binding"/>
    <property type="evidence" value="ECO:0007669"/>
    <property type="project" value="InterPro"/>
</dbReference>
<keyword evidence="8" id="KW-0479">Metal-binding</keyword>
<dbReference type="GO" id="GO:0005615">
    <property type="term" value="C:extracellular space"/>
    <property type="evidence" value="ECO:0007669"/>
    <property type="project" value="TreeGrafter"/>
</dbReference>
<dbReference type="PRINTS" id="PR00756">
    <property type="entry name" value="ALADIPTASE"/>
</dbReference>
<proteinExistence type="inferred from homology"/>
<comment type="similarity">
    <text evidence="3">Belongs to the peptidase M1 family.</text>
</comment>
<keyword evidence="11" id="KW-0482">Metalloprotease</keyword>
<comment type="caution">
    <text evidence="14">The sequence shown here is derived from an EMBL/GenBank/DDBJ whole genome shotgun (WGS) entry which is preliminary data.</text>
</comment>
<protein>
    <recommendedName>
        <fullName evidence="5">Aminopeptidase N</fullName>
        <ecNumber evidence="4">3.4.11.2</ecNumber>
    </recommendedName>
</protein>
<dbReference type="InterPro" id="IPR045357">
    <property type="entry name" value="Aminopeptidase_N-like_N"/>
</dbReference>
<evidence type="ECO:0000256" key="4">
    <source>
        <dbReference type="ARBA" id="ARBA00012564"/>
    </source>
</evidence>
<dbReference type="EMBL" id="PDEQ01000004">
    <property type="protein sequence ID" value="PEN13402.1"/>
    <property type="molecule type" value="Genomic_DNA"/>
</dbReference>
<evidence type="ECO:0000256" key="5">
    <source>
        <dbReference type="ARBA" id="ARBA00015611"/>
    </source>
</evidence>
<keyword evidence="7" id="KW-0645">Protease</keyword>
<evidence type="ECO:0000256" key="11">
    <source>
        <dbReference type="ARBA" id="ARBA00023049"/>
    </source>
</evidence>
<dbReference type="GO" id="GO:0042277">
    <property type="term" value="F:peptide binding"/>
    <property type="evidence" value="ECO:0007669"/>
    <property type="project" value="TreeGrafter"/>
</dbReference>
<keyword evidence="9" id="KW-0378">Hydrolase</keyword>
<accession>A0A2A8CXG7</accession>
<feature type="domain" description="Peptidase M1 membrane alanine aminopeptidase" evidence="12">
    <location>
        <begin position="266"/>
        <end position="467"/>
    </location>
</feature>
<dbReference type="InterPro" id="IPR050344">
    <property type="entry name" value="Peptidase_M1_aminopeptidases"/>
</dbReference>
<evidence type="ECO:0000256" key="3">
    <source>
        <dbReference type="ARBA" id="ARBA00010136"/>
    </source>
</evidence>
<dbReference type="AlphaFoldDB" id="A0A2A8CXG7"/>
<dbReference type="SUPFAM" id="SSF55486">
    <property type="entry name" value="Metalloproteases ('zincins'), catalytic domain"/>
    <property type="match status" value="1"/>
</dbReference>
<dbReference type="PROSITE" id="PS51257">
    <property type="entry name" value="PROKAR_LIPOPROTEIN"/>
    <property type="match status" value="1"/>
</dbReference>
<dbReference type="InterPro" id="IPR027268">
    <property type="entry name" value="Peptidase_M4/M1_CTD_sf"/>
</dbReference>